<name>A0ABR8KQ17_9NOSO</name>
<protein>
    <recommendedName>
        <fullName evidence="4">DUF998 domain-containing protein</fullName>
    </recommendedName>
</protein>
<keyword evidence="1" id="KW-0472">Membrane</keyword>
<proteinExistence type="predicted"/>
<gene>
    <name evidence="2" type="ORF">H6H03_39880</name>
</gene>
<evidence type="ECO:0000313" key="3">
    <source>
        <dbReference type="Proteomes" id="UP000637383"/>
    </source>
</evidence>
<feature type="transmembrane region" description="Helical" evidence="1">
    <location>
        <begin position="107"/>
        <end position="129"/>
    </location>
</feature>
<organism evidence="2 3">
    <name type="scientific">Nostoc paludosum FACHB-159</name>
    <dbReference type="NCBI Taxonomy" id="2692908"/>
    <lineage>
        <taxon>Bacteria</taxon>
        <taxon>Bacillati</taxon>
        <taxon>Cyanobacteriota</taxon>
        <taxon>Cyanophyceae</taxon>
        <taxon>Nostocales</taxon>
        <taxon>Nostocaceae</taxon>
        <taxon>Nostoc</taxon>
    </lineage>
</organism>
<feature type="transmembrane region" description="Helical" evidence="1">
    <location>
        <begin position="174"/>
        <end position="192"/>
    </location>
</feature>
<evidence type="ECO:0000256" key="1">
    <source>
        <dbReference type="SAM" id="Phobius"/>
    </source>
</evidence>
<keyword evidence="1" id="KW-1133">Transmembrane helix</keyword>
<dbReference type="RefSeq" id="WP_190960387.1">
    <property type="nucleotide sequence ID" value="NZ_JACJTU010000140.1"/>
</dbReference>
<dbReference type="Proteomes" id="UP000637383">
    <property type="component" value="Unassembled WGS sequence"/>
</dbReference>
<feature type="transmembrane region" description="Helical" evidence="1">
    <location>
        <begin position="7"/>
        <end position="27"/>
    </location>
</feature>
<accession>A0ABR8KQ17</accession>
<feature type="transmembrane region" description="Helical" evidence="1">
    <location>
        <begin position="47"/>
        <end position="72"/>
    </location>
</feature>
<keyword evidence="1" id="KW-0812">Transmembrane</keyword>
<dbReference type="EMBL" id="JACJTU010000140">
    <property type="protein sequence ID" value="MBD2739920.1"/>
    <property type="molecule type" value="Genomic_DNA"/>
</dbReference>
<comment type="caution">
    <text evidence="2">The sequence shown here is derived from an EMBL/GenBank/DDBJ whole genome shotgun (WGS) entry which is preliminary data.</text>
</comment>
<evidence type="ECO:0008006" key="4">
    <source>
        <dbReference type="Google" id="ProtNLM"/>
    </source>
</evidence>
<evidence type="ECO:0000313" key="2">
    <source>
        <dbReference type="EMBL" id="MBD2739920.1"/>
    </source>
</evidence>
<reference evidence="2 3" key="1">
    <citation type="journal article" date="2020" name="ISME J.">
        <title>Comparative genomics reveals insights into cyanobacterial evolution and habitat adaptation.</title>
        <authorList>
            <person name="Chen M.Y."/>
            <person name="Teng W.K."/>
            <person name="Zhao L."/>
            <person name="Hu C.X."/>
            <person name="Zhou Y.K."/>
            <person name="Han B.P."/>
            <person name="Song L.R."/>
            <person name="Shu W.S."/>
        </authorList>
    </citation>
    <scope>NUCLEOTIDE SEQUENCE [LARGE SCALE GENOMIC DNA]</scope>
    <source>
        <strain evidence="2 3">FACHB-159</strain>
    </source>
</reference>
<feature type="transmembrane region" description="Helical" evidence="1">
    <location>
        <begin position="84"/>
        <end position="101"/>
    </location>
</feature>
<feature type="transmembrane region" description="Helical" evidence="1">
    <location>
        <begin position="141"/>
        <end position="162"/>
    </location>
</feature>
<sequence length="205" mass="23008">MLINKIIFGFNSFCLLLIIALIIYNKIFDVSVGGLFLPPLTPAYPGAGLFTLGFQILCSIPPIICAFSFTLLKTIKPNNRFNQFLLYSAILTAGYLVNEIYRLHIIFLQFGIPKLVTIFCYTIIASLYGLAFRRQIKSTPYIILIASLVLLFIAITVDSLHFKGDGTTSLLEGIPKFLSGLNVALYFWFVCYREVLHSLQFAKNG</sequence>
<keyword evidence="3" id="KW-1185">Reference proteome</keyword>